<dbReference type="Proteomes" id="UP000017813">
    <property type="component" value="Unassembled WGS sequence"/>
</dbReference>
<dbReference type="Pfam" id="PF00440">
    <property type="entry name" value="TetR_N"/>
    <property type="match status" value="1"/>
</dbReference>
<dbReference type="STRING" id="641147.HMPREF9021_01135"/>
<dbReference type="SUPFAM" id="SSF48498">
    <property type="entry name" value="Tetracyclin repressor-like, C-terminal domain"/>
    <property type="match status" value="1"/>
</dbReference>
<evidence type="ECO:0000256" key="5">
    <source>
        <dbReference type="PROSITE-ProRule" id="PRU00335"/>
    </source>
</evidence>
<dbReference type="InterPro" id="IPR036271">
    <property type="entry name" value="Tet_transcr_reg_TetR-rel_C_sf"/>
</dbReference>
<dbReference type="PANTHER" id="PTHR47506:SF6">
    <property type="entry name" value="HTH-TYPE TRANSCRIPTIONAL REPRESSOR NEMR"/>
    <property type="match status" value="1"/>
</dbReference>
<dbReference type="Gene3D" id="1.10.357.10">
    <property type="entry name" value="Tetracycline Repressor, domain 2"/>
    <property type="match status" value="1"/>
</dbReference>
<keyword evidence="3 5" id="KW-0238">DNA-binding</keyword>
<dbReference type="GO" id="GO:0003677">
    <property type="term" value="F:DNA binding"/>
    <property type="evidence" value="ECO:0007669"/>
    <property type="project" value="UniProtKB-UniRule"/>
</dbReference>
<dbReference type="InterPro" id="IPR023772">
    <property type="entry name" value="DNA-bd_HTH_TetR-type_CS"/>
</dbReference>
<gene>
    <name evidence="7" type="ORF">HMPREF9021_01135</name>
</gene>
<dbReference type="eggNOG" id="COG1309">
    <property type="taxonomic scope" value="Bacteria"/>
</dbReference>
<dbReference type="RefSeq" id="WP_002641793.1">
    <property type="nucleotide sequence ID" value="NZ_CP019448.1"/>
</dbReference>
<evidence type="ECO:0000256" key="4">
    <source>
        <dbReference type="ARBA" id="ARBA00023163"/>
    </source>
</evidence>
<dbReference type="AlphaFoldDB" id="V9HCB6"/>
<comment type="caution">
    <text evidence="7">The sequence shown here is derived from an EMBL/GenBank/DDBJ whole genome shotgun (WGS) entry which is preliminary data.</text>
</comment>
<dbReference type="InterPro" id="IPR009057">
    <property type="entry name" value="Homeodomain-like_sf"/>
</dbReference>
<keyword evidence="4" id="KW-0804">Transcription</keyword>
<reference evidence="7 8" key="1">
    <citation type="submission" date="2010-03" db="EMBL/GenBank/DDBJ databases">
        <authorList>
            <consortium name="The Broad Institute Genome Sequencing Platform"/>
            <person name="Ward D."/>
            <person name="Earl A."/>
            <person name="Feldgarden M."/>
            <person name="Gevers D."/>
            <person name="Young S."/>
            <person name="Zeng Q."/>
            <person name="Koehrsen M."/>
            <person name="Alvarado L."/>
            <person name="Berlin A.M."/>
            <person name="Borenstein D."/>
            <person name="Chapman S.B."/>
            <person name="Chen Z."/>
            <person name="Engels R."/>
            <person name="Freedman E."/>
            <person name="Gellesch M."/>
            <person name="Goldberg J."/>
            <person name="Griggs A."/>
            <person name="Gujja S."/>
            <person name="Heilman E.R."/>
            <person name="Heiman D.I."/>
            <person name="Hepburn T.A."/>
            <person name="Howarth C."/>
            <person name="Jen D."/>
            <person name="Larson L."/>
            <person name="Mehta T."/>
            <person name="Park D."/>
            <person name="Pearson M."/>
            <person name="Richards J."/>
            <person name="Roberts A."/>
            <person name="Saif S."/>
            <person name="Shea T.D."/>
            <person name="Shenoy N."/>
            <person name="Sisk P."/>
            <person name="Stolte C."/>
            <person name="Sykes S.N."/>
            <person name="Walk T."/>
            <person name="White J."/>
            <person name="Yandava C."/>
            <person name="Izard J."/>
            <person name="Baranova O.V."/>
            <person name="Blanton J.M."/>
            <person name="Tanner A.C."/>
            <person name="Dewhirst F."/>
            <person name="Haas B."/>
            <person name="Nusbaum C."/>
            <person name="Birren B."/>
        </authorList>
    </citation>
    <scope>NUCLEOTIDE SEQUENCE [LARGE SCALE GENOMIC DNA]</scope>
    <source>
        <strain evidence="7 8">ATCC 29453</strain>
    </source>
</reference>
<evidence type="ECO:0000256" key="1">
    <source>
        <dbReference type="ARBA" id="ARBA00022491"/>
    </source>
</evidence>
<keyword evidence="1" id="KW-0678">Repressor</keyword>
<organism evidence="7 8">
    <name type="scientific">Simonsiella muelleri ATCC 29453</name>
    <dbReference type="NCBI Taxonomy" id="641147"/>
    <lineage>
        <taxon>Bacteria</taxon>
        <taxon>Pseudomonadati</taxon>
        <taxon>Pseudomonadota</taxon>
        <taxon>Betaproteobacteria</taxon>
        <taxon>Neisseriales</taxon>
        <taxon>Neisseriaceae</taxon>
        <taxon>Simonsiella</taxon>
    </lineage>
</organism>
<keyword evidence="8" id="KW-1185">Reference proteome</keyword>
<dbReference type="KEGG" id="smur:BWP33_04290"/>
<accession>V9HCB6</accession>
<dbReference type="Pfam" id="PF08361">
    <property type="entry name" value="TetR_C_2"/>
    <property type="match status" value="1"/>
</dbReference>
<keyword evidence="2" id="KW-0805">Transcription regulation</keyword>
<evidence type="ECO:0000256" key="3">
    <source>
        <dbReference type="ARBA" id="ARBA00023125"/>
    </source>
</evidence>
<feature type="DNA-binding region" description="H-T-H motif" evidence="5">
    <location>
        <begin position="32"/>
        <end position="51"/>
    </location>
</feature>
<dbReference type="PROSITE" id="PS50977">
    <property type="entry name" value="HTH_TETR_2"/>
    <property type="match status" value="1"/>
</dbReference>
<evidence type="ECO:0000259" key="6">
    <source>
        <dbReference type="PROSITE" id="PS50977"/>
    </source>
</evidence>
<dbReference type="PROSITE" id="PS01081">
    <property type="entry name" value="HTH_TETR_1"/>
    <property type="match status" value="1"/>
</dbReference>
<dbReference type="SUPFAM" id="SSF46689">
    <property type="entry name" value="Homeodomain-like"/>
    <property type="match status" value="1"/>
</dbReference>
<dbReference type="EMBL" id="ADCY02000024">
    <property type="protein sequence ID" value="EFG30907.2"/>
    <property type="molecule type" value="Genomic_DNA"/>
</dbReference>
<name>V9HCB6_9NEIS</name>
<dbReference type="OrthoDB" id="5816932at2"/>
<proteinExistence type="predicted"/>
<dbReference type="PANTHER" id="PTHR47506">
    <property type="entry name" value="TRANSCRIPTIONAL REGULATORY PROTEIN"/>
    <property type="match status" value="1"/>
</dbReference>
<evidence type="ECO:0000313" key="7">
    <source>
        <dbReference type="EMBL" id="EFG30907.2"/>
    </source>
</evidence>
<evidence type="ECO:0000313" key="8">
    <source>
        <dbReference type="Proteomes" id="UP000017813"/>
    </source>
</evidence>
<sequence>MRKTKAESQKTRQHLLNAALEVFHKQGVTRATLQEIAQEAGVTRGALYWHFKNKEDLFKALFEQVFQDCHLSLDEPLAEIDDAWVYLRQQLIHVFNNLSEYEWHRKFFNVVNMKCEHTPHNQTITALAEKYHQFFLARISQIVHLCHKQGKLPENIDLELAIIYLESSFVGVMRLAAFQPERFDLLSTAERTIDASMETLQTSAFLLKK</sequence>
<dbReference type="PRINTS" id="PR00455">
    <property type="entry name" value="HTHTETR"/>
</dbReference>
<reference evidence="7 8" key="2">
    <citation type="submission" date="2011-10" db="EMBL/GenBank/DDBJ databases">
        <title>The Genome Sequence of Simonsiella muelleri ATCC 29453.</title>
        <authorList>
            <consortium name="The Broad Institute Genome Sequencing Platform"/>
            <consortium name="The Broad Institute Genome Sequencing Center for Infectious Disease"/>
            <person name="Earl A."/>
            <person name="Ward D."/>
            <person name="Feldgarden M."/>
            <person name="Gevers D."/>
            <person name="Izard J."/>
            <person name="Baranova O.V."/>
            <person name="Blanton J.M."/>
            <person name="Tanner A.C."/>
            <person name="Dewhirst F."/>
            <person name="Young S.K."/>
            <person name="Zeng Q."/>
            <person name="Gargeya S."/>
            <person name="Fitzgerald M."/>
            <person name="Haas B."/>
            <person name="Abouelleil A."/>
            <person name="Alvarado L."/>
            <person name="Arachchi H.M."/>
            <person name="Berlin A."/>
            <person name="Brown A."/>
            <person name="Chapman S.B."/>
            <person name="Chen Z."/>
            <person name="Dunbar C."/>
            <person name="Freedman E."/>
            <person name="Gearin G."/>
            <person name="Goldberg J."/>
            <person name="Griggs A."/>
            <person name="Gujja S."/>
            <person name="Heiman D."/>
            <person name="Howarth C."/>
            <person name="Larson L."/>
            <person name="Lui A."/>
            <person name="MacDonald P.J.P."/>
            <person name="Montmayeur A."/>
            <person name="Murphy C."/>
            <person name="Neiman D."/>
            <person name="Pearson M."/>
            <person name="Priest M."/>
            <person name="Roberts A."/>
            <person name="Saif S."/>
            <person name="Shea T."/>
            <person name="Shenoy N."/>
            <person name="Sisk P."/>
            <person name="Stolte C."/>
            <person name="Sykes S."/>
            <person name="Wortman J."/>
            <person name="Nusbaum C."/>
            <person name="Birren B."/>
        </authorList>
    </citation>
    <scope>NUCLEOTIDE SEQUENCE [LARGE SCALE GENOMIC DNA]</scope>
    <source>
        <strain evidence="7 8">ATCC 29453</strain>
    </source>
</reference>
<dbReference type="InterPro" id="IPR001647">
    <property type="entry name" value="HTH_TetR"/>
</dbReference>
<protein>
    <recommendedName>
        <fullName evidence="6">HTH tetR-type domain-containing protein</fullName>
    </recommendedName>
</protein>
<evidence type="ECO:0000256" key="2">
    <source>
        <dbReference type="ARBA" id="ARBA00023015"/>
    </source>
</evidence>
<feature type="domain" description="HTH tetR-type" evidence="6">
    <location>
        <begin position="9"/>
        <end position="69"/>
    </location>
</feature>
<dbReference type="InterPro" id="IPR013572">
    <property type="entry name" value="Tscrpt_reg_MAATS_C"/>
</dbReference>
<dbReference type="HOGENOM" id="CLU_069356_12_3_4"/>